<dbReference type="Gene3D" id="3.20.20.140">
    <property type="entry name" value="Metal-dependent hydrolases"/>
    <property type="match status" value="1"/>
</dbReference>
<organism evidence="2 3">
    <name type="scientific">Pseudooceanicola nitratireducens</name>
    <dbReference type="NCBI Taxonomy" id="517719"/>
    <lineage>
        <taxon>Bacteria</taxon>
        <taxon>Pseudomonadati</taxon>
        <taxon>Pseudomonadota</taxon>
        <taxon>Alphaproteobacteria</taxon>
        <taxon>Rhodobacterales</taxon>
        <taxon>Paracoccaceae</taxon>
        <taxon>Pseudooceanicola</taxon>
    </lineage>
</organism>
<dbReference type="RefSeq" id="WP_093452114.1">
    <property type="nucleotide sequence ID" value="NZ_FNZG01000003.1"/>
</dbReference>
<feature type="domain" description="Amidohydrolase-related" evidence="1">
    <location>
        <begin position="5"/>
        <end position="252"/>
    </location>
</feature>
<keyword evidence="2" id="KW-0378">Hydrolase</keyword>
<dbReference type="GO" id="GO:0016787">
    <property type="term" value="F:hydrolase activity"/>
    <property type="evidence" value="ECO:0007669"/>
    <property type="project" value="UniProtKB-KW"/>
</dbReference>
<dbReference type="InterPro" id="IPR052358">
    <property type="entry name" value="Aro_Compnd_Degr_Hydrolases"/>
</dbReference>
<dbReference type="PANTHER" id="PTHR35563">
    <property type="entry name" value="BARREL METAL-DEPENDENT HYDROLASE, PUTATIVE (AFU_ORTHOLOGUE AFUA_1G16240)-RELATED"/>
    <property type="match status" value="1"/>
</dbReference>
<dbReference type="InterPro" id="IPR032466">
    <property type="entry name" value="Metal_Hydrolase"/>
</dbReference>
<dbReference type="SUPFAM" id="SSF51556">
    <property type="entry name" value="Metallo-dependent hydrolases"/>
    <property type="match status" value="1"/>
</dbReference>
<dbReference type="PANTHER" id="PTHR35563:SF2">
    <property type="entry name" value="BARREL METAL-DEPENDENT HYDROLASE, PUTATIVE (AFU_ORTHOLOGUE AFUA_1G16240)-RELATED"/>
    <property type="match status" value="1"/>
</dbReference>
<evidence type="ECO:0000313" key="2">
    <source>
        <dbReference type="EMBL" id="SFC59999.1"/>
    </source>
</evidence>
<dbReference type="EMBL" id="FOLX01000001">
    <property type="protein sequence ID" value="SFC59999.1"/>
    <property type="molecule type" value="Genomic_DNA"/>
</dbReference>
<dbReference type="Pfam" id="PF04909">
    <property type="entry name" value="Amidohydro_2"/>
    <property type="match status" value="1"/>
</dbReference>
<keyword evidence="3" id="KW-1185">Reference proteome</keyword>
<accession>A0A1I1KGQ2</accession>
<evidence type="ECO:0000313" key="3">
    <source>
        <dbReference type="Proteomes" id="UP000231644"/>
    </source>
</evidence>
<gene>
    <name evidence="2" type="ORF">SAMN05421762_1485</name>
</gene>
<dbReference type="InterPro" id="IPR006680">
    <property type="entry name" value="Amidohydro-rel"/>
</dbReference>
<name>A0A1I1KGQ2_9RHOB</name>
<protein>
    <submittedName>
        <fullName evidence="2">Predicted metal-dependent hydrolase, TIM-barrel fold</fullName>
    </submittedName>
</protein>
<evidence type="ECO:0000259" key="1">
    <source>
        <dbReference type="Pfam" id="PF04909"/>
    </source>
</evidence>
<dbReference type="STRING" id="517719.SAMN05421762_1485"/>
<proteinExistence type="predicted"/>
<dbReference type="AlphaFoldDB" id="A0A1I1KGQ2"/>
<dbReference type="OrthoDB" id="9787654at2"/>
<reference evidence="2 3" key="1">
    <citation type="submission" date="2016-10" db="EMBL/GenBank/DDBJ databases">
        <authorList>
            <person name="de Groot N.N."/>
        </authorList>
    </citation>
    <scope>NUCLEOTIDE SEQUENCE [LARGE SCALE GENOMIC DNA]</scope>
    <source>
        <strain evidence="2 3">DSM 29619</strain>
    </source>
</reference>
<sequence length="257" mass="27944">MIHFDTHAHVYEKLTAVPGARYVPKCPAPLEKWLAHQGQCGLRGGVIVQVSFLGTDNSELCSALAKLDRARFAGVAVVPLDVSDRALDDLVAAGVRGLRWNLVRGAVIPDVTAPETQAFLARLRDRDLHLELHLEGPRLAPVLPVLVDQGVKIVVDHFGLPSDPDATADPMMQAVAGLADRSGLFFKFAAHYRTPFDLAPHAVRLLTLLPEGQVVWGSDWPHTQHEAHTGYGDVWAKSSAWSGFCDRQAVQSLYGIG</sequence>
<dbReference type="Proteomes" id="UP000231644">
    <property type="component" value="Unassembled WGS sequence"/>
</dbReference>